<feature type="compositionally biased region" description="Low complexity" evidence="1">
    <location>
        <begin position="696"/>
        <end position="708"/>
    </location>
</feature>
<feature type="region of interest" description="Disordered" evidence="1">
    <location>
        <begin position="1227"/>
        <end position="1259"/>
    </location>
</feature>
<dbReference type="InterPro" id="IPR029063">
    <property type="entry name" value="SAM-dependent_MTases_sf"/>
</dbReference>
<feature type="region of interest" description="Disordered" evidence="1">
    <location>
        <begin position="800"/>
        <end position="823"/>
    </location>
</feature>
<evidence type="ECO:0000256" key="1">
    <source>
        <dbReference type="SAM" id="MobiDB-lite"/>
    </source>
</evidence>
<dbReference type="EMBL" id="JBANRG010000003">
    <property type="protein sequence ID" value="KAK7469316.1"/>
    <property type="molecule type" value="Genomic_DNA"/>
</dbReference>
<organism evidence="2 3">
    <name type="scientific">Marasmiellus scandens</name>
    <dbReference type="NCBI Taxonomy" id="2682957"/>
    <lineage>
        <taxon>Eukaryota</taxon>
        <taxon>Fungi</taxon>
        <taxon>Dikarya</taxon>
        <taxon>Basidiomycota</taxon>
        <taxon>Agaricomycotina</taxon>
        <taxon>Agaricomycetes</taxon>
        <taxon>Agaricomycetidae</taxon>
        <taxon>Agaricales</taxon>
        <taxon>Marasmiineae</taxon>
        <taxon>Omphalotaceae</taxon>
        <taxon>Marasmiellus</taxon>
    </lineage>
</organism>
<sequence length="1269" mass="139111">MSVDAQDVARAVSRPPTPKRPSFTRSISDTPTIHPSAPGSPTPSFPPKRPPRNPARPPSSGGIASPSPVRHQPKSQSGGGSRPRTATGTREEVTPWELYPAPPDIVTASPASQTGPSTSKRVVTVTEPKPTRPLSSSGSGHGSSFSFADFALLARRKSTGSKPSKPKAPAQVLHKPRASQASPSLKLPESRSGPQPQPDAPTRQLIGTSPTSSRKVSGGTNPQLHSPVSTSTIQTHNTSSHHAPSSNSTETTSSVVHKSPSHSSDKSKDLKFSTADRTILEELKRNINARASQFVMKEAGIERKPSDSGSPFGEGSSSGRSTGTLWGSIAGPRKHHPYPKDEVPYPKSYEREILDLDVWENLFCQQICNSMTWHVFDKPPSRVLDIGCGTGSWILDCAMKWKHTYFVGEFRPICSTPRISTRTEGLDIVPLHPDLQQVGSADLARRVTWHQGNFLEGLPFPNEEFDFVHIKRIGMGVPEDKWDYLLEEITRVMKPGAAFEMIEEDLFFPGRLDDDDNDDSELSDDQSHHLTTFRRRSIKRESALGSNSYRYGHTGIPRDEPWSDLEHDPLADFELEELDAETLIASSASTRRTVAGRTSDEFMIIASGGNSSSVSVAQRPPSPLVAPPIGAIVEDEEGEESENLPSPATVEPETRTVHSAESTVTSDTASTVQGDDTIKSKSRRPSLPKAPPIKILPNPSSVKSLPSSPVMGRSVLLPINVRAPPPMASAHGGVHLSLYTSTKAQSLSQTKLTGSTTSLQQAPLVSPLSASSTSSISIPTTGDTTIDPTYLASLTSDVGTLKSPSSNPKPGGGVSPFLLRTLPKPPINPRDHSLLEMIYQEMHASRFINLSPLSLLPNLLSLHFKDVRSHPPLQFSFPPPVVPSDRRASFVPSVSDISLDSDPDEDAHEAIRPTPPKPLKTSRGRQRQSTFSEGQRSPKLGTSPSSDKFYLDNGSGDEEEPRWLSMQNLVHGHSSYVSIDESRTSAFSPSRRASFKSNRKSSNASITDSIFGRAPDTESSPEIKYKPLVPLRLPNRNLSVDVKSLNLHLGVRVADVLGCTETMWEWVLEYQKKMHDQKRATTARARSKSIDVVPPFRPQPSSEERLKDAILNITREEYDDLVKRFYMDMTGHMAVNKILESNFSWHVLQSGPSLERKAFDAQCEKYQQWEQEQKRRFPAPRYDPSPRRRTRPLSASLSTLPSIVDLPTPNELVDGLPSEVDKFIPPTRDGLLSLPKSQPYVPKSPPLNPISPQSRRKSRAMRVFVAWKG</sequence>
<feature type="compositionally biased region" description="Low complexity" evidence="1">
    <location>
        <begin position="307"/>
        <end position="328"/>
    </location>
</feature>
<dbReference type="CDD" id="cd02440">
    <property type="entry name" value="AdoMet_MTases"/>
    <property type="match status" value="1"/>
</dbReference>
<feature type="region of interest" description="Disordered" evidence="1">
    <location>
        <begin position="895"/>
        <end position="960"/>
    </location>
</feature>
<feature type="compositionally biased region" description="Polar residues" evidence="1">
    <location>
        <begin position="23"/>
        <end position="33"/>
    </location>
</feature>
<feature type="region of interest" description="Disordered" evidence="1">
    <location>
        <begin position="636"/>
        <end position="708"/>
    </location>
</feature>
<feature type="region of interest" description="Disordered" evidence="1">
    <location>
        <begin position="298"/>
        <end position="341"/>
    </location>
</feature>
<evidence type="ECO:0000313" key="3">
    <source>
        <dbReference type="Proteomes" id="UP001498398"/>
    </source>
</evidence>
<dbReference type="PANTHER" id="PTHR43591">
    <property type="entry name" value="METHYLTRANSFERASE"/>
    <property type="match status" value="1"/>
</dbReference>
<feature type="compositionally biased region" description="Pro residues" evidence="1">
    <location>
        <begin position="38"/>
        <end position="57"/>
    </location>
</feature>
<keyword evidence="3" id="KW-1185">Reference proteome</keyword>
<dbReference type="Pfam" id="PF13489">
    <property type="entry name" value="Methyltransf_23"/>
    <property type="match status" value="1"/>
</dbReference>
<evidence type="ECO:0008006" key="4">
    <source>
        <dbReference type="Google" id="ProtNLM"/>
    </source>
</evidence>
<feature type="compositionally biased region" description="Polar residues" evidence="1">
    <location>
        <begin position="205"/>
        <end position="244"/>
    </location>
</feature>
<feature type="region of interest" description="Disordered" evidence="1">
    <location>
        <begin position="1"/>
        <end position="270"/>
    </location>
</feature>
<dbReference type="Gene3D" id="3.40.50.150">
    <property type="entry name" value="Vaccinia Virus protein VP39"/>
    <property type="match status" value="1"/>
</dbReference>
<feature type="region of interest" description="Disordered" evidence="1">
    <location>
        <begin position="1169"/>
        <end position="1194"/>
    </location>
</feature>
<gene>
    <name evidence="2" type="ORF">VKT23_003797</name>
</gene>
<dbReference type="PANTHER" id="PTHR43591:SF105">
    <property type="entry name" value="METHYLTRANSFERASE DOMAIN-CONTAINING PROTEIN-RELATED"/>
    <property type="match status" value="1"/>
</dbReference>
<dbReference type="SUPFAM" id="SSF53335">
    <property type="entry name" value="S-adenosyl-L-methionine-dependent methyltransferases"/>
    <property type="match status" value="1"/>
</dbReference>
<evidence type="ECO:0000313" key="2">
    <source>
        <dbReference type="EMBL" id="KAK7469316.1"/>
    </source>
</evidence>
<protein>
    <recommendedName>
        <fullName evidence="4">Methyltransferase domain-containing protein</fullName>
    </recommendedName>
</protein>
<proteinExistence type="predicted"/>
<feature type="compositionally biased region" description="Polar residues" evidence="1">
    <location>
        <begin position="659"/>
        <end position="674"/>
    </location>
</feature>
<accession>A0ABR1K134</accession>
<feature type="compositionally biased region" description="Low complexity" evidence="1">
    <location>
        <begin position="135"/>
        <end position="147"/>
    </location>
</feature>
<comment type="caution">
    <text evidence="2">The sequence shown here is derived from an EMBL/GenBank/DDBJ whole genome shotgun (WGS) entry which is preliminary data.</text>
</comment>
<feature type="region of interest" description="Disordered" evidence="1">
    <location>
        <begin position="981"/>
        <end position="1019"/>
    </location>
</feature>
<feature type="compositionally biased region" description="Low complexity" evidence="1">
    <location>
        <begin position="58"/>
        <end position="68"/>
    </location>
</feature>
<feature type="compositionally biased region" description="Low complexity" evidence="1">
    <location>
        <begin position="245"/>
        <end position="262"/>
    </location>
</feature>
<feature type="compositionally biased region" description="Polar residues" evidence="1">
    <location>
        <begin position="109"/>
        <end position="121"/>
    </location>
</feature>
<dbReference type="Proteomes" id="UP001498398">
    <property type="component" value="Unassembled WGS sequence"/>
</dbReference>
<feature type="compositionally biased region" description="Polar residues" evidence="1">
    <location>
        <begin position="927"/>
        <end position="946"/>
    </location>
</feature>
<reference evidence="2 3" key="1">
    <citation type="submission" date="2024-01" db="EMBL/GenBank/DDBJ databases">
        <title>A draft genome for the cacao thread blight pathogen Marasmiellus scandens.</title>
        <authorList>
            <person name="Baruah I.K."/>
            <person name="Leung J."/>
            <person name="Bukari Y."/>
            <person name="Amoako-Attah I."/>
            <person name="Meinhardt L.W."/>
            <person name="Bailey B.A."/>
            <person name="Cohen S.P."/>
        </authorList>
    </citation>
    <scope>NUCLEOTIDE SEQUENCE [LARGE SCALE GENOMIC DNA]</scope>
    <source>
        <strain evidence="2 3">GH-19</strain>
    </source>
</reference>
<name>A0ABR1K134_9AGAR</name>